<gene>
    <name evidence="12" type="primary">CYC3</name>
    <name evidence="12" type="ORF">GGI25_004841</name>
</gene>
<dbReference type="GO" id="GO:0005743">
    <property type="term" value="C:mitochondrial inner membrane"/>
    <property type="evidence" value="ECO:0007669"/>
    <property type="project" value="UniProtKB-SubCell"/>
</dbReference>
<evidence type="ECO:0000256" key="5">
    <source>
        <dbReference type="ARBA" id="ARBA00022792"/>
    </source>
</evidence>
<evidence type="ECO:0000256" key="4">
    <source>
        <dbReference type="ARBA" id="ARBA00022723"/>
    </source>
</evidence>
<dbReference type="PROSITE" id="PS00821">
    <property type="entry name" value="CYTO_HEME_LYASE_1"/>
    <property type="match status" value="1"/>
</dbReference>
<evidence type="ECO:0000256" key="2">
    <source>
        <dbReference type="ARBA" id="ARBA00007255"/>
    </source>
</evidence>
<evidence type="ECO:0000256" key="11">
    <source>
        <dbReference type="SAM" id="MobiDB-lite"/>
    </source>
</evidence>
<dbReference type="AlphaFoldDB" id="A0A9W8KWP3"/>
<keyword evidence="8 10" id="KW-0472">Membrane</keyword>
<comment type="subcellular location">
    <subcellularLocation>
        <location evidence="1 10">Mitochondrion inner membrane</location>
    </subcellularLocation>
</comment>
<comment type="similarity">
    <text evidence="2 10">Belongs to the cytochrome c-type heme lyase family.</text>
</comment>
<evidence type="ECO:0000256" key="6">
    <source>
        <dbReference type="ARBA" id="ARBA00023004"/>
    </source>
</evidence>
<reference evidence="12" key="1">
    <citation type="submission" date="2022-07" db="EMBL/GenBank/DDBJ databases">
        <title>Phylogenomic reconstructions and comparative analyses of Kickxellomycotina fungi.</title>
        <authorList>
            <person name="Reynolds N.K."/>
            <person name="Stajich J.E."/>
            <person name="Barry K."/>
            <person name="Grigoriev I.V."/>
            <person name="Crous P."/>
            <person name="Smith M.E."/>
        </authorList>
    </citation>
    <scope>NUCLEOTIDE SEQUENCE</scope>
    <source>
        <strain evidence="12">NRRL 3115</strain>
    </source>
</reference>
<dbReference type="GO" id="GO:0004408">
    <property type="term" value="F:holocytochrome-c synthase activity"/>
    <property type="evidence" value="ECO:0007669"/>
    <property type="project" value="UniProtKB-EC"/>
</dbReference>
<dbReference type="PROSITE" id="PS00822">
    <property type="entry name" value="CYTO_HEME_LYASE_2"/>
    <property type="match status" value="1"/>
</dbReference>
<evidence type="ECO:0000313" key="12">
    <source>
        <dbReference type="EMBL" id="KAJ2673088.1"/>
    </source>
</evidence>
<accession>A0A9W8KWP3</accession>
<feature type="compositionally biased region" description="Polar residues" evidence="11">
    <location>
        <begin position="124"/>
        <end position="135"/>
    </location>
</feature>
<dbReference type="EC" id="4.4.1.17" evidence="10"/>
<dbReference type="Pfam" id="PF01265">
    <property type="entry name" value="Cyto_heme_lyase"/>
    <property type="match status" value="1"/>
</dbReference>
<dbReference type="PANTHER" id="PTHR12743">
    <property type="entry name" value="CYTOCHROME C1 HEME LYASE"/>
    <property type="match status" value="1"/>
</dbReference>
<evidence type="ECO:0000256" key="7">
    <source>
        <dbReference type="ARBA" id="ARBA00023128"/>
    </source>
</evidence>
<sequence>MAGTPNQDSGSGNNIQGGGGCPVDHSAIHKYQHSSATSSSDAPHGSSCPIDHGEKGPSFAQSLFGSPPPNKSACPVNHGSASAAEERPSSSFINPLNMMPNLTQDRHEGQQTALSTDRELSSIPRANSESSNDNVWEYPSPQQFYNALARKNMAAPEEYMDIMVDIHNFLNEGAWNEVLKWEARHKTECLMPRLMRLQGRPRDLSPMARMSSWIHGVRPFDRHDWYVDRCGKQVRYVIDYYEGVPENDMPVFNLVVRPAIDNFSSLTDRAKQLWADAKGKYFGSEKK</sequence>
<evidence type="ECO:0000256" key="3">
    <source>
        <dbReference type="ARBA" id="ARBA00022617"/>
    </source>
</evidence>
<protein>
    <recommendedName>
        <fullName evidence="10">Holocytochrome c-type synthase</fullName>
        <ecNumber evidence="10">4.4.1.17</ecNumber>
    </recommendedName>
</protein>
<proteinExistence type="inferred from homology"/>
<evidence type="ECO:0000256" key="8">
    <source>
        <dbReference type="ARBA" id="ARBA00023136"/>
    </source>
</evidence>
<keyword evidence="7 10" id="KW-0496">Mitochondrion</keyword>
<dbReference type="PANTHER" id="PTHR12743:SF3">
    <property type="entry name" value="HOLOCYTOCHROME-C SYNTHASE"/>
    <property type="match status" value="1"/>
</dbReference>
<evidence type="ECO:0000256" key="10">
    <source>
        <dbReference type="RuleBase" id="RU363130"/>
    </source>
</evidence>
<feature type="region of interest" description="Disordered" evidence="11">
    <location>
        <begin position="1"/>
        <end position="135"/>
    </location>
</feature>
<dbReference type="InterPro" id="IPR000511">
    <property type="entry name" value="Holocyt_c/c1_synthase"/>
</dbReference>
<keyword evidence="5 10" id="KW-0999">Mitochondrion inner membrane</keyword>
<evidence type="ECO:0000256" key="9">
    <source>
        <dbReference type="ARBA" id="ARBA00023239"/>
    </source>
</evidence>
<organism evidence="12 13">
    <name type="scientific">Coemansia spiralis</name>
    <dbReference type="NCBI Taxonomy" id="417178"/>
    <lineage>
        <taxon>Eukaryota</taxon>
        <taxon>Fungi</taxon>
        <taxon>Fungi incertae sedis</taxon>
        <taxon>Zoopagomycota</taxon>
        <taxon>Kickxellomycotina</taxon>
        <taxon>Kickxellomycetes</taxon>
        <taxon>Kickxellales</taxon>
        <taxon>Kickxellaceae</taxon>
        <taxon>Coemansia</taxon>
    </lineage>
</organism>
<dbReference type="OrthoDB" id="4243at2759"/>
<keyword evidence="4 10" id="KW-0479">Metal-binding</keyword>
<comment type="function">
    <text evidence="10">Lyase that catalyzes the covalent linking of the heme group to the cytochrome C apoprotein to produce the mature functional cytochrome.</text>
</comment>
<dbReference type="GO" id="GO:0046872">
    <property type="term" value="F:metal ion binding"/>
    <property type="evidence" value="ECO:0007669"/>
    <property type="project" value="UniProtKB-KW"/>
</dbReference>
<feature type="compositionally biased region" description="Low complexity" evidence="11">
    <location>
        <begin position="1"/>
        <end position="14"/>
    </location>
</feature>
<keyword evidence="3 10" id="KW-0349">Heme</keyword>
<dbReference type="EMBL" id="JANBTW010000072">
    <property type="protein sequence ID" value="KAJ2673088.1"/>
    <property type="molecule type" value="Genomic_DNA"/>
</dbReference>
<keyword evidence="9 10" id="KW-0456">Lyase</keyword>
<name>A0A9W8KWP3_9FUNG</name>
<keyword evidence="6 10" id="KW-0408">Iron</keyword>
<comment type="caution">
    <text evidence="12">The sequence shown here is derived from an EMBL/GenBank/DDBJ whole genome shotgun (WGS) entry which is preliminary data.</text>
</comment>
<evidence type="ECO:0000256" key="1">
    <source>
        <dbReference type="ARBA" id="ARBA00004273"/>
    </source>
</evidence>
<comment type="catalytic activity">
    <reaction evidence="10">
        <text>holo-[cytochrome c] = apo-[cytochrome c] + heme b</text>
        <dbReference type="Rhea" id="RHEA:22648"/>
        <dbReference type="Rhea" id="RHEA-COMP:10725"/>
        <dbReference type="Rhea" id="RHEA-COMP:10726"/>
        <dbReference type="ChEBI" id="CHEBI:29950"/>
        <dbReference type="ChEBI" id="CHEBI:60344"/>
        <dbReference type="ChEBI" id="CHEBI:83739"/>
        <dbReference type="EC" id="4.4.1.17"/>
    </reaction>
</comment>
<dbReference type="Proteomes" id="UP001151518">
    <property type="component" value="Unassembled WGS sequence"/>
</dbReference>
<evidence type="ECO:0000313" key="13">
    <source>
        <dbReference type="Proteomes" id="UP001151518"/>
    </source>
</evidence>